<keyword evidence="3 8" id="KW-0812">Transmembrane</keyword>
<evidence type="ECO:0000256" key="2">
    <source>
        <dbReference type="ARBA" id="ARBA00022531"/>
    </source>
</evidence>
<evidence type="ECO:0000256" key="6">
    <source>
        <dbReference type="ARBA" id="ARBA00023136"/>
    </source>
</evidence>
<dbReference type="PANTHER" id="PTHR34790">
    <property type="entry name" value="PHOTOSYSTEM II CORE COMPLEX PROTEINS PSBY, CHLOROPLASTIC"/>
    <property type="match status" value="1"/>
</dbReference>
<keyword evidence="4 8" id="KW-1133">Transmembrane helix</keyword>
<evidence type="ECO:0000313" key="10">
    <source>
        <dbReference type="Proteomes" id="UP001159364"/>
    </source>
</evidence>
<reference evidence="9 10" key="1">
    <citation type="submission" date="2021-09" db="EMBL/GenBank/DDBJ databases">
        <title>Genomic insights and catalytic innovation underlie evolution of tropane alkaloids biosynthesis.</title>
        <authorList>
            <person name="Wang Y.-J."/>
            <person name="Tian T."/>
            <person name="Huang J.-P."/>
            <person name="Huang S.-X."/>
        </authorList>
    </citation>
    <scope>NUCLEOTIDE SEQUENCE [LARGE SCALE GENOMIC DNA]</scope>
    <source>
        <strain evidence="9">KIB-2018</strain>
        <tissue evidence="9">Leaf</tissue>
    </source>
</reference>
<feature type="transmembrane region" description="Helical" evidence="8">
    <location>
        <begin position="69"/>
        <end position="91"/>
    </location>
</feature>
<dbReference type="EMBL" id="JAIWQS010000001">
    <property type="protein sequence ID" value="KAJ8773498.1"/>
    <property type="molecule type" value="Genomic_DNA"/>
</dbReference>
<organism evidence="9 10">
    <name type="scientific">Erythroxylum novogranatense</name>
    <dbReference type="NCBI Taxonomy" id="1862640"/>
    <lineage>
        <taxon>Eukaryota</taxon>
        <taxon>Viridiplantae</taxon>
        <taxon>Streptophyta</taxon>
        <taxon>Embryophyta</taxon>
        <taxon>Tracheophyta</taxon>
        <taxon>Spermatophyta</taxon>
        <taxon>Magnoliopsida</taxon>
        <taxon>eudicotyledons</taxon>
        <taxon>Gunneridae</taxon>
        <taxon>Pentapetalae</taxon>
        <taxon>rosids</taxon>
        <taxon>fabids</taxon>
        <taxon>Malpighiales</taxon>
        <taxon>Erythroxylaceae</taxon>
        <taxon>Erythroxylum</taxon>
    </lineage>
</organism>
<dbReference type="HAMAP" id="MF_00717">
    <property type="entry name" value="PSII_PsbY"/>
    <property type="match status" value="1"/>
</dbReference>
<keyword evidence="5" id="KW-0793">Thylakoid</keyword>
<feature type="transmembrane region" description="Helical" evidence="8">
    <location>
        <begin position="128"/>
        <end position="147"/>
    </location>
</feature>
<dbReference type="Proteomes" id="UP001159364">
    <property type="component" value="Linkage Group LG01"/>
</dbReference>
<keyword evidence="2" id="KW-0602">Photosynthesis</keyword>
<name>A0AAV8U5C5_9ROSI</name>
<dbReference type="GO" id="GO:0030145">
    <property type="term" value="F:manganese ion binding"/>
    <property type="evidence" value="ECO:0007669"/>
    <property type="project" value="InterPro"/>
</dbReference>
<keyword evidence="7" id="KW-0604">Photosystem II</keyword>
<evidence type="ECO:0000313" key="9">
    <source>
        <dbReference type="EMBL" id="KAJ8773498.1"/>
    </source>
</evidence>
<evidence type="ECO:0000256" key="5">
    <source>
        <dbReference type="ARBA" id="ARBA00023078"/>
    </source>
</evidence>
<dbReference type="InterPro" id="IPR038760">
    <property type="entry name" value="PsbY_plant"/>
</dbReference>
<comment type="subcellular location">
    <subcellularLocation>
        <location evidence="1">Membrane</location>
    </subcellularLocation>
</comment>
<dbReference type="GO" id="GO:0045454">
    <property type="term" value="P:cell redox homeostasis"/>
    <property type="evidence" value="ECO:0007669"/>
    <property type="project" value="TreeGrafter"/>
</dbReference>
<dbReference type="Pfam" id="PF06298">
    <property type="entry name" value="PsbY"/>
    <property type="match status" value="2"/>
</dbReference>
<dbReference type="GO" id="GO:0009534">
    <property type="term" value="C:chloroplast thylakoid"/>
    <property type="evidence" value="ECO:0007669"/>
    <property type="project" value="TreeGrafter"/>
</dbReference>
<comment type="caution">
    <text evidence="9">The sequence shown here is derived from an EMBL/GenBank/DDBJ whole genome shotgun (WGS) entry which is preliminary data.</text>
</comment>
<evidence type="ECO:0000256" key="8">
    <source>
        <dbReference type="SAM" id="Phobius"/>
    </source>
</evidence>
<dbReference type="AlphaFoldDB" id="A0AAV8U5C5"/>
<evidence type="ECO:0000256" key="3">
    <source>
        <dbReference type="ARBA" id="ARBA00022692"/>
    </source>
</evidence>
<evidence type="ECO:0000256" key="1">
    <source>
        <dbReference type="ARBA" id="ARBA00004370"/>
    </source>
</evidence>
<dbReference type="InterPro" id="IPR009388">
    <property type="entry name" value="PSII_PsbY"/>
</dbReference>
<keyword evidence="10" id="KW-1185">Reference proteome</keyword>
<evidence type="ECO:0000256" key="4">
    <source>
        <dbReference type="ARBA" id="ARBA00022989"/>
    </source>
</evidence>
<evidence type="ECO:0000256" key="7">
    <source>
        <dbReference type="ARBA" id="ARBA00023276"/>
    </source>
</evidence>
<dbReference type="PANTHER" id="PTHR34790:SF1">
    <property type="entry name" value="PHOTOSYSTEM II CORE COMPLEX PROTEINS PSBY, CHLOROPLASTIC"/>
    <property type="match status" value="1"/>
</dbReference>
<gene>
    <name evidence="9" type="ORF">K2173_005744</name>
</gene>
<dbReference type="GO" id="GO:0015979">
    <property type="term" value="P:photosynthesis"/>
    <property type="evidence" value="ECO:0007669"/>
    <property type="project" value="UniProtKB-KW"/>
</dbReference>
<protein>
    <submittedName>
        <fullName evidence="9">Uncharacterized protein</fullName>
    </submittedName>
</protein>
<sequence>MAAAMAMLNAKCLSIISNKNTIPTRPQAKPTSLLSLQYLPKGLTISKPSDNTVLAEQIAEIAEGDNRGLVLLLPIIAAMGWVLFNILQLALNQINRMRESKGVIIGVELGGLIASGFVSTPEASVSEIALLLFAITPAPLWVLYNILQPALNQFNIMRSE</sequence>
<keyword evidence="6 8" id="KW-0472">Membrane</keyword>
<proteinExistence type="inferred from homology"/>
<accession>A0AAV8U5C5</accession>
<dbReference type="GO" id="GO:0009523">
    <property type="term" value="C:photosystem II"/>
    <property type="evidence" value="ECO:0007669"/>
    <property type="project" value="UniProtKB-KW"/>
</dbReference>